<dbReference type="GO" id="GO:0020037">
    <property type="term" value="F:heme binding"/>
    <property type="evidence" value="ECO:0007669"/>
    <property type="project" value="InterPro"/>
</dbReference>
<dbReference type="SUPFAM" id="SSF56634">
    <property type="entry name" value="Heme-dependent catalase-like"/>
    <property type="match status" value="1"/>
</dbReference>
<feature type="domain" description="Catalase immune-responsive" evidence="1">
    <location>
        <begin position="1"/>
        <end position="60"/>
    </location>
</feature>
<protein>
    <submittedName>
        <fullName evidence="2">Ootheca protein</fullName>
    </submittedName>
</protein>
<dbReference type="Gene3D" id="1.20.1370.60">
    <property type="match status" value="1"/>
</dbReference>
<name>I3PM86_9NEOP</name>
<evidence type="ECO:0000259" key="1">
    <source>
        <dbReference type="Pfam" id="PF06628"/>
    </source>
</evidence>
<dbReference type="InterPro" id="IPR010582">
    <property type="entry name" value="Catalase_immune_responsive"/>
</dbReference>
<dbReference type="AlphaFoldDB" id="I3PM86"/>
<evidence type="ECO:0000313" key="2">
    <source>
        <dbReference type="EMBL" id="AFC37853.1"/>
    </source>
</evidence>
<feature type="non-terminal residue" evidence="2">
    <location>
        <position position="1"/>
    </location>
</feature>
<gene>
    <name evidence="2" type="primary">OP1</name>
</gene>
<dbReference type="InterPro" id="IPR020835">
    <property type="entry name" value="Catalase_sf"/>
</dbReference>
<reference evidence="2" key="1">
    <citation type="journal article" date="2012" name="Biomacromolecules">
        <title>Natural templates for coiled-coil biomaterials from praying mantis egg cases.</title>
        <authorList>
            <person name="Walker A.A."/>
            <person name="Weisman S."/>
            <person name="Kameda T."/>
            <person name="Sutherland T.D."/>
        </authorList>
    </citation>
    <scope>NUCLEOTIDE SEQUENCE</scope>
    <source>
        <tissue evidence="2">Primary collaterial gland</tissue>
    </source>
</reference>
<dbReference type="EMBL" id="JQ421306">
    <property type="protein sequence ID" value="AFC37853.1"/>
    <property type="molecule type" value="mRNA"/>
</dbReference>
<sequence>DNFSQAQVFWNNVLKPDEKERFVENVYETLKLVEPELQLDVTKYFGAVHPDIREMLAAKLELKT</sequence>
<accession>I3PM86</accession>
<organism evidence="2">
    <name type="scientific">Tenodera australasiae</name>
    <dbReference type="NCBI Taxonomy" id="267140"/>
    <lineage>
        <taxon>Eukaryota</taxon>
        <taxon>Metazoa</taxon>
        <taxon>Ecdysozoa</taxon>
        <taxon>Arthropoda</taxon>
        <taxon>Hexapoda</taxon>
        <taxon>Insecta</taxon>
        <taxon>Pterygota</taxon>
        <taxon>Neoptera</taxon>
        <taxon>Polyneoptera</taxon>
        <taxon>Dictyoptera</taxon>
        <taxon>Mantodea</taxon>
        <taxon>Eumantodea</taxon>
        <taxon>Mantoidea</taxon>
        <taxon>Mantidae</taxon>
        <taxon>Tenoderinae</taxon>
        <taxon>Tenoderini</taxon>
        <taxon>Tenodera</taxon>
    </lineage>
</organism>
<proteinExistence type="evidence at transcript level"/>
<dbReference type="Pfam" id="PF06628">
    <property type="entry name" value="Catalase-rel"/>
    <property type="match status" value="1"/>
</dbReference>